<accession>A0A1R1PNQ3</accession>
<keyword evidence="3" id="KW-1185">Reference proteome</keyword>
<gene>
    <name evidence="2" type="ORF">AX774_g4007</name>
</gene>
<keyword evidence="1" id="KW-0472">Membrane</keyword>
<organism evidence="2 3">
    <name type="scientific">Zancudomyces culisetae</name>
    <name type="common">Gut fungus</name>
    <name type="synonym">Smittium culisetae</name>
    <dbReference type="NCBI Taxonomy" id="1213189"/>
    <lineage>
        <taxon>Eukaryota</taxon>
        <taxon>Fungi</taxon>
        <taxon>Fungi incertae sedis</taxon>
        <taxon>Zoopagomycota</taxon>
        <taxon>Kickxellomycotina</taxon>
        <taxon>Harpellomycetes</taxon>
        <taxon>Harpellales</taxon>
        <taxon>Legeriomycetaceae</taxon>
        <taxon>Zancudomyces</taxon>
    </lineage>
</organism>
<dbReference type="AlphaFoldDB" id="A0A1R1PNQ3"/>
<feature type="transmembrane region" description="Helical" evidence="1">
    <location>
        <begin position="51"/>
        <end position="70"/>
    </location>
</feature>
<sequence>MYIDSVRVVADYQTSKYLDLCSYSLIISDSKNQVKIKASNAEDHDSWGRTFLFFCSLAILLYIVAPTIHANTATINIFK</sequence>
<dbReference type="Proteomes" id="UP000188320">
    <property type="component" value="Unassembled WGS sequence"/>
</dbReference>
<evidence type="ECO:0000256" key="1">
    <source>
        <dbReference type="SAM" id="Phobius"/>
    </source>
</evidence>
<keyword evidence="1" id="KW-1133">Transmembrane helix</keyword>
<name>A0A1R1PNQ3_ZANCU</name>
<protein>
    <submittedName>
        <fullName evidence="2">Uncharacterized protein</fullName>
    </submittedName>
</protein>
<evidence type="ECO:0000313" key="3">
    <source>
        <dbReference type="Proteomes" id="UP000188320"/>
    </source>
</evidence>
<evidence type="ECO:0000313" key="2">
    <source>
        <dbReference type="EMBL" id="OMH82512.1"/>
    </source>
</evidence>
<dbReference type="EMBL" id="LSSK01000648">
    <property type="protein sequence ID" value="OMH82512.1"/>
    <property type="molecule type" value="Genomic_DNA"/>
</dbReference>
<reference evidence="3" key="1">
    <citation type="submission" date="2017-01" db="EMBL/GenBank/DDBJ databases">
        <authorList>
            <person name="Wang Y."/>
            <person name="White M."/>
            <person name="Kvist S."/>
            <person name="Moncalvo J.-M."/>
        </authorList>
    </citation>
    <scope>NUCLEOTIDE SEQUENCE [LARGE SCALE GENOMIC DNA]</scope>
    <source>
        <strain evidence="3">COL-18-3</strain>
    </source>
</reference>
<dbReference type="OrthoDB" id="2149224at2759"/>
<keyword evidence="1" id="KW-0812">Transmembrane</keyword>
<proteinExistence type="predicted"/>
<comment type="caution">
    <text evidence="2">The sequence shown here is derived from an EMBL/GenBank/DDBJ whole genome shotgun (WGS) entry which is preliminary data.</text>
</comment>